<feature type="compositionally biased region" description="Basic and acidic residues" evidence="1">
    <location>
        <begin position="310"/>
        <end position="324"/>
    </location>
</feature>
<gene>
    <name evidence="2" type="ORF">Tci_575318</name>
</gene>
<reference evidence="2" key="1">
    <citation type="journal article" date="2019" name="Sci. Rep.">
        <title>Draft genome of Tanacetum cinerariifolium, the natural source of mosquito coil.</title>
        <authorList>
            <person name="Yamashiro T."/>
            <person name="Shiraishi A."/>
            <person name="Satake H."/>
            <person name="Nakayama K."/>
        </authorList>
    </citation>
    <scope>NUCLEOTIDE SEQUENCE</scope>
</reference>
<dbReference type="EMBL" id="BKCJ010358723">
    <property type="protein sequence ID" value="GFA03346.1"/>
    <property type="molecule type" value="Genomic_DNA"/>
</dbReference>
<proteinExistence type="predicted"/>
<comment type="caution">
    <text evidence="2">The sequence shown here is derived from an EMBL/GenBank/DDBJ whole genome shotgun (WGS) entry which is preliminary data.</text>
</comment>
<feature type="non-terminal residue" evidence="2">
    <location>
        <position position="1"/>
    </location>
</feature>
<protein>
    <submittedName>
        <fullName evidence="2">Uncharacterized protein</fullName>
    </submittedName>
</protein>
<sequence length="332" mass="36148">VLGEGLGQPSEPQPQSLTAPPSHEEQVTIVASQPQKTYTHRQTKRGRDTKIHQSSGPPKKVGDEVVYTGDHDRVVRAATTATSLEAEQESGNINKTRSTATLNELFIHGTGLCSGPKCQDTTLGDVDAQTSMKHQDDLIDFVPPTPNDLPLLRGQTPRNDEARPNITEVMAIHTQLSNRVLALEQSKTAQDLVIKKLQKKVNRLEKKQRARTLGMNLFKIGDTVNAAGTVNTSTTRVSTTSASVTTIGVSISTAEPRTPPTTLTTIFKDEDLTIAQTLVKMRSKKAKEKGVVFEDVEESARSTKILPTIDSKDKGKGIMQEPKKPPKNSKMA</sequence>
<organism evidence="2">
    <name type="scientific">Tanacetum cinerariifolium</name>
    <name type="common">Dalmatian daisy</name>
    <name type="synonym">Chrysanthemum cinerariifolium</name>
    <dbReference type="NCBI Taxonomy" id="118510"/>
    <lineage>
        <taxon>Eukaryota</taxon>
        <taxon>Viridiplantae</taxon>
        <taxon>Streptophyta</taxon>
        <taxon>Embryophyta</taxon>
        <taxon>Tracheophyta</taxon>
        <taxon>Spermatophyta</taxon>
        <taxon>Magnoliopsida</taxon>
        <taxon>eudicotyledons</taxon>
        <taxon>Gunneridae</taxon>
        <taxon>Pentapetalae</taxon>
        <taxon>asterids</taxon>
        <taxon>campanulids</taxon>
        <taxon>Asterales</taxon>
        <taxon>Asteraceae</taxon>
        <taxon>Asteroideae</taxon>
        <taxon>Anthemideae</taxon>
        <taxon>Anthemidinae</taxon>
        <taxon>Tanacetum</taxon>
    </lineage>
</organism>
<dbReference type="AlphaFoldDB" id="A0A699J2U4"/>
<feature type="region of interest" description="Disordered" evidence="1">
    <location>
        <begin position="1"/>
        <end position="64"/>
    </location>
</feature>
<feature type="region of interest" description="Disordered" evidence="1">
    <location>
        <begin position="304"/>
        <end position="332"/>
    </location>
</feature>
<name>A0A699J2U4_TANCI</name>
<evidence type="ECO:0000256" key="1">
    <source>
        <dbReference type="SAM" id="MobiDB-lite"/>
    </source>
</evidence>
<accession>A0A699J2U4</accession>
<evidence type="ECO:0000313" key="2">
    <source>
        <dbReference type="EMBL" id="GFA03346.1"/>
    </source>
</evidence>